<evidence type="ECO:0000313" key="2">
    <source>
        <dbReference type="Proteomes" id="UP001497457"/>
    </source>
</evidence>
<dbReference type="EMBL" id="OZ075145">
    <property type="protein sequence ID" value="CAL5050102.1"/>
    <property type="molecule type" value="Genomic_DNA"/>
</dbReference>
<dbReference type="Pfam" id="PF07893">
    <property type="entry name" value="DUF1668"/>
    <property type="match status" value="1"/>
</dbReference>
<proteinExistence type="predicted"/>
<gene>
    <name evidence="1" type="ORF">URODEC1_LOCUS91368</name>
</gene>
<evidence type="ECO:0000313" key="1">
    <source>
        <dbReference type="EMBL" id="CAL5050102.1"/>
    </source>
</evidence>
<protein>
    <submittedName>
        <fullName evidence="1">Uncharacterized protein</fullName>
    </submittedName>
</protein>
<dbReference type="AlphaFoldDB" id="A0ABC9E1I6"/>
<name>A0ABC9E1I6_9POAL</name>
<reference evidence="1" key="1">
    <citation type="submission" date="2024-10" db="EMBL/GenBank/DDBJ databases">
        <authorList>
            <person name="Ryan C."/>
        </authorList>
    </citation>
    <scope>NUCLEOTIDE SEQUENCE [LARGE SCALE GENOMIC DNA]</scope>
</reference>
<accession>A0ABC9E1I6</accession>
<keyword evidence="2" id="KW-1185">Reference proteome</keyword>
<dbReference type="Proteomes" id="UP001497457">
    <property type="component" value="Chromosome 35b"/>
</dbReference>
<sequence>MSFAAVSSEQRSWIVGVGGFPARLEDRPHGGRGETIVFDCKAETVAKGPRPMESKFSPVVVTVGEKVYALARMPSIWLQPDFPPWFEVLDVSSASCINGQLKDCTWRPLPSPPLFPVLNQEGSRVDSGPPIVEEWHCVDRERNLPFVGQAIPYGNCHFFGRSRSEENGLTRYNISVTKSSMTLSILELPDTDAMGSILPMISGQFFSCFRNGVICSVGCCTQAWTGEEEIDRDNIRIDFYGPVNAGEEEEAELQRAGKIVLSKPSKYFFRVKEPAYQLIAPTLVSAMWMDAI</sequence>
<organism evidence="1 2">
    <name type="scientific">Urochloa decumbens</name>
    <dbReference type="NCBI Taxonomy" id="240449"/>
    <lineage>
        <taxon>Eukaryota</taxon>
        <taxon>Viridiplantae</taxon>
        <taxon>Streptophyta</taxon>
        <taxon>Embryophyta</taxon>
        <taxon>Tracheophyta</taxon>
        <taxon>Spermatophyta</taxon>
        <taxon>Magnoliopsida</taxon>
        <taxon>Liliopsida</taxon>
        <taxon>Poales</taxon>
        <taxon>Poaceae</taxon>
        <taxon>PACMAD clade</taxon>
        <taxon>Panicoideae</taxon>
        <taxon>Panicodae</taxon>
        <taxon>Paniceae</taxon>
        <taxon>Melinidinae</taxon>
        <taxon>Urochloa</taxon>
    </lineage>
</organism>
<dbReference type="InterPro" id="IPR012871">
    <property type="entry name" value="DUF1668_ORYSA"/>
</dbReference>